<protein>
    <submittedName>
        <fullName evidence="1">Unnamed protein product</fullName>
    </submittedName>
</protein>
<name>A0ACB5TWF3_CANBO</name>
<comment type="caution">
    <text evidence="1">The sequence shown here is derived from an EMBL/GenBank/DDBJ whole genome shotgun (WGS) entry which is preliminary data.</text>
</comment>
<accession>A0ACB5TWF3</accession>
<gene>
    <name evidence="1" type="ORF">Cboi01_000431500</name>
</gene>
<organism evidence="1 2">
    <name type="scientific">Candida boidinii</name>
    <name type="common">Yeast</name>
    <dbReference type="NCBI Taxonomy" id="5477"/>
    <lineage>
        <taxon>Eukaryota</taxon>
        <taxon>Fungi</taxon>
        <taxon>Dikarya</taxon>
        <taxon>Ascomycota</taxon>
        <taxon>Saccharomycotina</taxon>
        <taxon>Pichiomycetes</taxon>
        <taxon>Pichiales</taxon>
        <taxon>Pichiaceae</taxon>
        <taxon>Ogataea</taxon>
        <taxon>Ogataea/Candida clade</taxon>
    </lineage>
</organism>
<keyword evidence="2" id="KW-1185">Reference proteome</keyword>
<sequence>MKYSTVLSTLALATTVLSAPLVVPKHHHHHHHKREAALVYVTEVVRVDQYGNTISVENAAPTTTAQATTSTTPVAQTTSSTEQQQQAATTSTKAAATSTSSTSAAAATTSAAAASSKSTVSSGSGSFEDGTIPCSEFPSADGVVSVSWIGLGGWASIMAMDGSTSSSCEDGFYCSYACKAGMSKTQWPSSQPGDGRSVGGLLCKGGYLYRSNTDADSLCEDDAGTGYAVSELDSTVALCRTDYPGSENMVVPIELTAGSTQPLSVVNEDTYYKWQGKLTSAQYYVNNAGVSVEDGCIWGSAGSGVGNWAPLVVGAGSTGGLTYLSLIPNPNNSEAPNYNVKIVATDGSVINGDCSYIDGSFSGGSNGCTVTVTKGSAKIVFY</sequence>
<proteinExistence type="predicted"/>
<evidence type="ECO:0000313" key="2">
    <source>
        <dbReference type="Proteomes" id="UP001165101"/>
    </source>
</evidence>
<evidence type="ECO:0000313" key="1">
    <source>
        <dbReference type="EMBL" id="GME96575.1"/>
    </source>
</evidence>
<reference evidence="1" key="1">
    <citation type="submission" date="2023-04" db="EMBL/GenBank/DDBJ databases">
        <title>Candida boidinii NBRC 1967.</title>
        <authorList>
            <person name="Ichikawa N."/>
            <person name="Sato H."/>
            <person name="Tonouchi N."/>
        </authorList>
    </citation>
    <scope>NUCLEOTIDE SEQUENCE</scope>
    <source>
        <strain evidence="1">NBRC 1967</strain>
    </source>
</reference>
<dbReference type="Proteomes" id="UP001165101">
    <property type="component" value="Unassembled WGS sequence"/>
</dbReference>
<dbReference type="EMBL" id="BSXV01002730">
    <property type="protein sequence ID" value="GME96575.1"/>
    <property type="molecule type" value="Genomic_DNA"/>
</dbReference>